<feature type="compositionally biased region" description="Low complexity" evidence="1">
    <location>
        <begin position="589"/>
        <end position="610"/>
    </location>
</feature>
<name>A0A8K0JJA8_9TREE</name>
<feature type="compositionally biased region" description="Polar residues" evidence="1">
    <location>
        <begin position="53"/>
        <end position="62"/>
    </location>
</feature>
<feature type="region of interest" description="Disordered" evidence="1">
    <location>
        <begin position="23"/>
        <end position="62"/>
    </location>
</feature>
<comment type="caution">
    <text evidence="2">The sequence shown here is derived from an EMBL/GenBank/DDBJ whole genome shotgun (WGS) entry which is preliminary data.</text>
</comment>
<protein>
    <submittedName>
        <fullName evidence="2">Uncharacterized protein</fullName>
    </submittedName>
</protein>
<dbReference type="EMBL" id="JABELV010000351">
    <property type="protein sequence ID" value="KAG7527281.1"/>
    <property type="molecule type" value="Genomic_DNA"/>
</dbReference>
<feature type="region of interest" description="Disordered" evidence="1">
    <location>
        <begin position="431"/>
        <end position="500"/>
    </location>
</feature>
<sequence length="693" mass="77632">MFPTSYRGNTPRQALKAYVLHPKPSSDCSALDPLEDAPRPVEEEDSAKISKARSPNSKSSLTGRKLTAAATKFWQSYLSDDQKLRFGYDRDLLDDLIGKLKGLLVRDDDPATDVETQAKERAIEKWHAIAELYDEEQFKPSSDASGTAEPGTLPKFDTYEAREKYNVDHHIMNPLPALGGELGLTTLFQTSVCRLGNYFVSQKCFFRKDYLGRTFTTSPLIGSGTTDLIGIQTFPPVPPKERPQIRPVIFEHKPYMSFHDLVRLMLFLLSGDIEISFSGNQAQWPTKHDEPRKKKTFLSSATRLLLLQIVEQMHLNRARYCILGTWDYYVVFHLKDRYKIACSDIVSRDSKFNDNMFKSSVIIAKAALTQDMVPTWKQYLDKVRASPYSLLEVLVSLMVEEIKELPNDEIWWDKDNSAVIRILHECSKRKKDSHSTEPDFTPDSSIGQTIGPILEGIPESGSDSDRISDQVGPSANAPAEPDLFGGGPFPSSAEKAGDRHAEVEMTCQSDEDTEETPTSVEMEFDVTAPKRIVPFTFDIDSIGHHGSGNYTLPPADTVWYEQRFDPKMSEFTEHGTHDGGGPNTWPSLFFQNSPPSSPPSLISDLGSSGSFERESQGSVVNIVVSQYIASGRCYDVYRGVAELQYEGYLDTVKVPIVAKYLDGEAEMPKAPGYDLYDDDERVVTSGNVMCFKF</sequence>
<dbReference type="Proteomes" id="UP000812966">
    <property type="component" value="Unassembled WGS sequence"/>
</dbReference>
<feature type="region of interest" description="Disordered" evidence="1">
    <location>
        <begin position="589"/>
        <end position="612"/>
    </location>
</feature>
<evidence type="ECO:0000313" key="3">
    <source>
        <dbReference type="Proteomes" id="UP000812966"/>
    </source>
</evidence>
<dbReference type="AlphaFoldDB" id="A0A8K0JJA8"/>
<proteinExistence type="predicted"/>
<evidence type="ECO:0000256" key="1">
    <source>
        <dbReference type="SAM" id="MobiDB-lite"/>
    </source>
</evidence>
<gene>
    <name evidence="2" type="ORF">FFLO_07093</name>
</gene>
<accession>A0A8K0JJA8</accession>
<evidence type="ECO:0000313" key="2">
    <source>
        <dbReference type="EMBL" id="KAG7527281.1"/>
    </source>
</evidence>
<organism evidence="2 3">
    <name type="scientific">Filobasidium floriforme</name>
    <dbReference type="NCBI Taxonomy" id="5210"/>
    <lineage>
        <taxon>Eukaryota</taxon>
        <taxon>Fungi</taxon>
        <taxon>Dikarya</taxon>
        <taxon>Basidiomycota</taxon>
        <taxon>Agaricomycotina</taxon>
        <taxon>Tremellomycetes</taxon>
        <taxon>Filobasidiales</taxon>
        <taxon>Filobasidiaceae</taxon>
        <taxon>Filobasidium</taxon>
    </lineage>
</organism>
<keyword evidence="3" id="KW-1185">Reference proteome</keyword>
<reference evidence="2" key="1">
    <citation type="submission" date="2020-04" db="EMBL/GenBank/DDBJ databases">
        <title>Analysis of mating type loci in Filobasidium floriforme.</title>
        <authorList>
            <person name="Nowrousian M."/>
        </authorList>
    </citation>
    <scope>NUCLEOTIDE SEQUENCE</scope>
    <source>
        <strain evidence="2">CBS 6242</strain>
    </source>
</reference>